<proteinExistence type="predicted"/>
<dbReference type="AlphaFoldDB" id="A0A2P6NIL6"/>
<dbReference type="GO" id="GO:0004746">
    <property type="term" value="F:riboflavin synthase activity"/>
    <property type="evidence" value="ECO:0007669"/>
    <property type="project" value="TreeGrafter"/>
</dbReference>
<dbReference type="GO" id="GO:0008703">
    <property type="term" value="F:5-amino-6-(5-phosphoribosylamino)uracil reductase activity"/>
    <property type="evidence" value="ECO:0007669"/>
    <property type="project" value="InterPro"/>
</dbReference>
<dbReference type="NCBIfam" id="TIGR00187">
    <property type="entry name" value="ribE"/>
    <property type="match status" value="1"/>
</dbReference>
<dbReference type="PROSITE" id="PS51177">
    <property type="entry name" value="LUMAZINE_BIND"/>
    <property type="match status" value="2"/>
</dbReference>
<comment type="pathway">
    <text evidence="2">Cofactor biosynthesis; riboflavin biosynthesis; 5-amino-6-(D-ribitylamino)uracil from GTP: step 3/4.</text>
</comment>
<dbReference type="InParanoid" id="A0A2P6NIL6"/>
<evidence type="ECO:0000256" key="7">
    <source>
        <dbReference type="ARBA" id="ARBA00023268"/>
    </source>
</evidence>
<dbReference type="Pfam" id="PF01872">
    <property type="entry name" value="RibD_C"/>
    <property type="match status" value="1"/>
</dbReference>
<name>A0A2P6NIL6_9EUKA</name>
<organism evidence="10 11">
    <name type="scientific">Planoprotostelium fungivorum</name>
    <dbReference type="NCBI Taxonomy" id="1890364"/>
    <lineage>
        <taxon>Eukaryota</taxon>
        <taxon>Amoebozoa</taxon>
        <taxon>Evosea</taxon>
        <taxon>Variosea</taxon>
        <taxon>Cavosteliida</taxon>
        <taxon>Cavosteliaceae</taxon>
        <taxon>Planoprotostelium</taxon>
    </lineage>
</organism>
<dbReference type="InterPro" id="IPR016192">
    <property type="entry name" value="APOBEC/CMP_deaminase_Zn-bd"/>
</dbReference>
<dbReference type="Gene3D" id="3.40.140.10">
    <property type="entry name" value="Cytidine Deaminase, domain 2"/>
    <property type="match status" value="1"/>
</dbReference>
<dbReference type="NCBIfam" id="TIGR00326">
    <property type="entry name" value="eubact_ribD"/>
    <property type="match status" value="1"/>
</dbReference>
<dbReference type="Gene3D" id="3.40.430.10">
    <property type="entry name" value="Dihydrofolate Reductase, subunit A"/>
    <property type="match status" value="1"/>
</dbReference>
<evidence type="ECO:0000313" key="11">
    <source>
        <dbReference type="Proteomes" id="UP000241769"/>
    </source>
</evidence>
<gene>
    <name evidence="10" type="ORF">PROFUN_08998</name>
</gene>
<keyword evidence="3" id="KW-0686">Riboflavin biosynthesis</keyword>
<dbReference type="PROSITE" id="PS00903">
    <property type="entry name" value="CYT_DCMP_DEAMINASES_1"/>
    <property type="match status" value="1"/>
</dbReference>
<dbReference type="InterPro" id="IPR016193">
    <property type="entry name" value="Cytidine_deaminase-like"/>
</dbReference>
<dbReference type="SUPFAM" id="SSF63380">
    <property type="entry name" value="Riboflavin synthase domain-like"/>
    <property type="match status" value="2"/>
</dbReference>
<dbReference type="PROSITE" id="PS51747">
    <property type="entry name" value="CYT_DCMP_DEAMINASES_2"/>
    <property type="match status" value="1"/>
</dbReference>
<accession>A0A2P6NIL6</accession>
<dbReference type="InterPro" id="IPR002734">
    <property type="entry name" value="RibDG_C"/>
</dbReference>
<dbReference type="Proteomes" id="UP000241769">
    <property type="component" value="Unassembled WGS sequence"/>
</dbReference>
<dbReference type="OrthoDB" id="10258924at2759"/>
<evidence type="ECO:0000259" key="9">
    <source>
        <dbReference type="PROSITE" id="PS51747"/>
    </source>
</evidence>
<dbReference type="InterPro" id="IPR023366">
    <property type="entry name" value="ATP_synth_asu-like_sf"/>
</dbReference>
<dbReference type="EMBL" id="MDYQ01000076">
    <property type="protein sequence ID" value="PRP83800.1"/>
    <property type="molecule type" value="Genomic_DNA"/>
</dbReference>
<dbReference type="CDD" id="cd01284">
    <property type="entry name" value="Riboflavin_deaminase-reductase"/>
    <property type="match status" value="1"/>
</dbReference>
<comment type="pathway">
    <text evidence="1">Cofactor biosynthesis; riboflavin biosynthesis; 5-amino-6-(D-ribitylamino)uracil from GTP: step 2/4.</text>
</comment>
<dbReference type="InterPro" id="IPR026017">
    <property type="entry name" value="Lumazine-bd_dom"/>
</dbReference>
<comment type="caution">
    <text evidence="10">The sequence shown here is derived from an EMBL/GenBank/DDBJ whole genome shotgun (WGS) entry which is preliminary data.</text>
</comment>
<evidence type="ECO:0000259" key="8">
    <source>
        <dbReference type="PROSITE" id="PS51177"/>
    </source>
</evidence>
<dbReference type="Pfam" id="PF00677">
    <property type="entry name" value="Lum_binding"/>
    <property type="match status" value="2"/>
</dbReference>
<dbReference type="InterPro" id="IPR011549">
    <property type="entry name" value="RibD_C"/>
</dbReference>
<reference evidence="10 11" key="1">
    <citation type="journal article" date="2018" name="Genome Biol. Evol.">
        <title>Multiple Roots of Fruiting Body Formation in Amoebozoa.</title>
        <authorList>
            <person name="Hillmann F."/>
            <person name="Forbes G."/>
            <person name="Novohradska S."/>
            <person name="Ferling I."/>
            <person name="Riege K."/>
            <person name="Groth M."/>
            <person name="Westermann M."/>
            <person name="Marz M."/>
            <person name="Spaller T."/>
            <person name="Winckler T."/>
            <person name="Schaap P."/>
            <person name="Glockner G."/>
        </authorList>
    </citation>
    <scope>NUCLEOTIDE SEQUENCE [LARGE SCALE GENOMIC DNA]</scope>
    <source>
        <strain evidence="10 11">Jena</strain>
    </source>
</reference>
<dbReference type="InterPro" id="IPR024072">
    <property type="entry name" value="DHFR-like_dom_sf"/>
</dbReference>
<evidence type="ECO:0000256" key="5">
    <source>
        <dbReference type="ARBA" id="ARBA00022737"/>
    </source>
</evidence>
<feature type="domain" description="Lumazine-binding" evidence="8">
    <location>
        <begin position="102"/>
        <end position="201"/>
    </location>
</feature>
<dbReference type="Gene3D" id="2.40.30.20">
    <property type="match status" value="2"/>
</dbReference>
<evidence type="ECO:0000313" key="10">
    <source>
        <dbReference type="EMBL" id="PRP83800.1"/>
    </source>
</evidence>
<protein>
    <submittedName>
        <fullName evidence="10">Diaminohydroxyphosphoribosylaminopyrimidine deaminase / 5-amino-6-(5-phosphoribosylamino)uracil reductase</fullName>
    </submittedName>
</protein>
<dbReference type="GO" id="GO:0009231">
    <property type="term" value="P:riboflavin biosynthetic process"/>
    <property type="evidence" value="ECO:0007669"/>
    <property type="project" value="UniProtKB-UniPathway"/>
</dbReference>
<keyword evidence="4" id="KW-0479">Metal-binding</keyword>
<dbReference type="PANTHER" id="PTHR21098">
    <property type="entry name" value="RIBOFLAVIN SYNTHASE ALPHA CHAIN"/>
    <property type="match status" value="1"/>
</dbReference>
<sequence>MVFTGIIQKVGKAKFIPSNNNIEVTVDDSSYWSKANAGDSIAINGVCLTLLEKVKGDTAKFFVMEETRKLTNLESIGDDFERKDNVNVEHALQHGDSLGGHHVLGHVDGVARVSEIIDRKDGSRDVWIDISSFPNSAIHLVHKGSICMDGTSLTVAEIRDKTFRVSLIHHTLAHTNLQYRRVGDQINIEFDTMLKTMKMNNVQQAEQSGGQKMEVWDQKLVDEDLMEQAFLEAMKGRTTTAPNPWVGCVIVDKNRNIIGRGYHVRAGQAHAEVNAVLDVEKNGKTEELEGATAYVTLEPCHHHGRTPPCDRLLIEKKVKRVVISVSDPDERVNGEGLNALRDAGIEVTTGVLETKGKEILAPYLYHRRTGLPYVVLKVAISIDGKIACEDGTSQWITCEASRRDAHVLRSQSQAIMVGSNTARKDDPKLNVRLDGETVKPLRVLLDTKGSIREGHLMDKNVGPTIVYTGSVTSEVKSFYESNGIEHKEVEIDSNGIVIESVLKDLGQRGILQLMVEGGSQLHTRMMQEGKVQRWVVYQGSTILGDGGMPWIQKGLTRTIGDVVHYKLVSVEKLEDDVKMIYVTRDQ</sequence>
<dbReference type="NCBIfam" id="TIGR00227">
    <property type="entry name" value="ribD_Cterm"/>
    <property type="match status" value="1"/>
</dbReference>
<keyword evidence="6" id="KW-0862">Zinc</keyword>
<dbReference type="NCBIfam" id="NF006767">
    <property type="entry name" value="PRK09289.1"/>
    <property type="match status" value="1"/>
</dbReference>
<evidence type="ECO:0000256" key="4">
    <source>
        <dbReference type="ARBA" id="ARBA00022723"/>
    </source>
</evidence>
<evidence type="ECO:0000256" key="1">
    <source>
        <dbReference type="ARBA" id="ARBA00004882"/>
    </source>
</evidence>
<dbReference type="InterPro" id="IPR004794">
    <property type="entry name" value="Eubact_RibD"/>
</dbReference>
<dbReference type="CDD" id="cd00402">
    <property type="entry name" value="Riboflavin_synthase_like"/>
    <property type="match status" value="1"/>
</dbReference>
<keyword evidence="7" id="KW-0511">Multifunctional enzyme</keyword>
<dbReference type="GO" id="GO:0008835">
    <property type="term" value="F:diaminohydroxyphosphoribosylaminopyrimidine deaminase activity"/>
    <property type="evidence" value="ECO:0007669"/>
    <property type="project" value="InterPro"/>
</dbReference>
<evidence type="ECO:0000256" key="3">
    <source>
        <dbReference type="ARBA" id="ARBA00022619"/>
    </source>
</evidence>
<dbReference type="STRING" id="1890364.A0A2P6NIL6"/>
<dbReference type="Pfam" id="PF00383">
    <property type="entry name" value="dCMP_cyt_deam_1"/>
    <property type="match status" value="1"/>
</dbReference>
<feature type="domain" description="CMP/dCMP-type deaminase" evidence="9">
    <location>
        <begin position="220"/>
        <end position="340"/>
    </location>
</feature>
<dbReference type="UniPathway" id="UPA00275">
    <property type="reaction ID" value="UER00401"/>
</dbReference>
<dbReference type="SUPFAM" id="SSF53597">
    <property type="entry name" value="Dihydrofolate reductase-like"/>
    <property type="match status" value="1"/>
</dbReference>
<dbReference type="InterPro" id="IPR001783">
    <property type="entry name" value="Lumazine-bd"/>
</dbReference>
<dbReference type="InterPro" id="IPR002125">
    <property type="entry name" value="CMP_dCMP_dom"/>
</dbReference>
<dbReference type="InterPro" id="IPR017938">
    <property type="entry name" value="Riboflavin_synthase-like_b-brl"/>
</dbReference>
<keyword evidence="11" id="KW-1185">Reference proteome</keyword>
<dbReference type="GO" id="GO:0008270">
    <property type="term" value="F:zinc ion binding"/>
    <property type="evidence" value="ECO:0007669"/>
    <property type="project" value="InterPro"/>
</dbReference>
<dbReference type="SUPFAM" id="SSF53927">
    <property type="entry name" value="Cytidine deaminase-like"/>
    <property type="match status" value="1"/>
</dbReference>
<evidence type="ECO:0000256" key="2">
    <source>
        <dbReference type="ARBA" id="ARBA00004910"/>
    </source>
</evidence>
<keyword evidence="5" id="KW-0677">Repeat</keyword>
<feature type="domain" description="Lumazine-binding" evidence="8">
    <location>
        <begin position="2"/>
        <end position="101"/>
    </location>
</feature>
<dbReference type="PANTHER" id="PTHR21098:SF0">
    <property type="entry name" value="RIBOFLAVIN SYNTHASE"/>
    <property type="match status" value="1"/>
</dbReference>
<dbReference type="GO" id="GO:0050661">
    <property type="term" value="F:NADP binding"/>
    <property type="evidence" value="ECO:0007669"/>
    <property type="project" value="InterPro"/>
</dbReference>
<evidence type="ECO:0000256" key="6">
    <source>
        <dbReference type="ARBA" id="ARBA00022833"/>
    </source>
</evidence>